<protein>
    <submittedName>
        <fullName evidence="1">Uncharacterized protein</fullName>
    </submittedName>
</protein>
<comment type="caution">
    <text evidence="1">The sequence shown here is derived from an EMBL/GenBank/DDBJ whole genome shotgun (WGS) entry which is preliminary data.</text>
</comment>
<sequence>MHFIHSFVLPFTLVVAASASTIGDLTTRAAFSRQNGLDAQALNRKFTSLSADSSCTSGENACIDGKFAQCANSKFVLSPCGSGLTCIALPLVNSRGTSITCDTEADAAQRIKNTGVTGGIAGKRDIETRATAPPACAAKKARRSYLDKNVLSISKRIAQSDLGAVAQSWQTLCEASGQSQAAGDPCVTLAGLNGISSLLANADACAQQDNADAMVSFAKLPGIKNKSALIANAIAYRKHPRNALNINGVVPSTLFCEKAPKNAELKGVANAQLAGVNPGLFGSPATGIVAFGASGTCPFGKKANVAACSCT</sequence>
<gene>
    <name evidence="1" type="ORF">FA95DRAFT_1551808</name>
</gene>
<accession>A0ACB8SCS3</accession>
<dbReference type="Proteomes" id="UP000814033">
    <property type="component" value="Unassembled WGS sequence"/>
</dbReference>
<reference evidence="1" key="1">
    <citation type="submission" date="2021-02" db="EMBL/GenBank/DDBJ databases">
        <authorList>
            <consortium name="DOE Joint Genome Institute"/>
            <person name="Ahrendt S."/>
            <person name="Looney B.P."/>
            <person name="Miyauchi S."/>
            <person name="Morin E."/>
            <person name="Drula E."/>
            <person name="Courty P.E."/>
            <person name="Chicoki N."/>
            <person name="Fauchery L."/>
            <person name="Kohler A."/>
            <person name="Kuo A."/>
            <person name="Labutti K."/>
            <person name="Pangilinan J."/>
            <person name="Lipzen A."/>
            <person name="Riley R."/>
            <person name="Andreopoulos W."/>
            <person name="He G."/>
            <person name="Johnson J."/>
            <person name="Barry K.W."/>
            <person name="Grigoriev I.V."/>
            <person name="Nagy L."/>
            <person name="Hibbett D."/>
            <person name="Henrissat B."/>
            <person name="Matheny P.B."/>
            <person name="Labbe J."/>
            <person name="Martin F."/>
        </authorList>
    </citation>
    <scope>NUCLEOTIDE SEQUENCE</scope>
    <source>
        <strain evidence="1">FP105234-sp</strain>
    </source>
</reference>
<name>A0ACB8SCS3_9AGAM</name>
<evidence type="ECO:0000313" key="1">
    <source>
        <dbReference type="EMBL" id="KAI0054017.1"/>
    </source>
</evidence>
<evidence type="ECO:0000313" key="2">
    <source>
        <dbReference type="Proteomes" id="UP000814033"/>
    </source>
</evidence>
<keyword evidence="2" id="KW-1185">Reference proteome</keyword>
<proteinExistence type="predicted"/>
<organism evidence="1 2">
    <name type="scientific">Auriscalpium vulgare</name>
    <dbReference type="NCBI Taxonomy" id="40419"/>
    <lineage>
        <taxon>Eukaryota</taxon>
        <taxon>Fungi</taxon>
        <taxon>Dikarya</taxon>
        <taxon>Basidiomycota</taxon>
        <taxon>Agaricomycotina</taxon>
        <taxon>Agaricomycetes</taxon>
        <taxon>Russulales</taxon>
        <taxon>Auriscalpiaceae</taxon>
        <taxon>Auriscalpium</taxon>
    </lineage>
</organism>
<dbReference type="EMBL" id="MU275838">
    <property type="protein sequence ID" value="KAI0054017.1"/>
    <property type="molecule type" value="Genomic_DNA"/>
</dbReference>
<reference evidence="1" key="2">
    <citation type="journal article" date="2022" name="New Phytol.">
        <title>Evolutionary transition to the ectomycorrhizal habit in the genomes of a hyperdiverse lineage of mushroom-forming fungi.</title>
        <authorList>
            <person name="Looney B."/>
            <person name="Miyauchi S."/>
            <person name="Morin E."/>
            <person name="Drula E."/>
            <person name="Courty P.E."/>
            <person name="Kohler A."/>
            <person name="Kuo A."/>
            <person name="LaButti K."/>
            <person name="Pangilinan J."/>
            <person name="Lipzen A."/>
            <person name="Riley R."/>
            <person name="Andreopoulos W."/>
            <person name="He G."/>
            <person name="Johnson J."/>
            <person name="Nolan M."/>
            <person name="Tritt A."/>
            <person name="Barry K.W."/>
            <person name="Grigoriev I.V."/>
            <person name="Nagy L.G."/>
            <person name="Hibbett D."/>
            <person name="Henrissat B."/>
            <person name="Matheny P.B."/>
            <person name="Labbe J."/>
            <person name="Martin F.M."/>
        </authorList>
    </citation>
    <scope>NUCLEOTIDE SEQUENCE</scope>
    <source>
        <strain evidence="1">FP105234-sp</strain>
    </source>
</reference>